<dbReference type="GO" id="GO:0005829">
    <property type="term" value="C:cytosol"/>
    <property type="evidence" value="ECO:0007669"/>
    <property type="project" value="TreeGrafter"/>
</dbReference>
<dbReference type="PATRIC" id="fig|745411.4.peg.1034"/>
<dbReference type="Proteomes" id="UP000006755">
    <property type="component" value="Unassembled WGS sequence"/>
</dbReference>
<comment type="caution">
    <text evidence="3">The sequence shown here is derived from an EMBL/GenBank/DDBJ whole genome shotgun (WGS) entry which is preliminary data.</text>
</comment>
<gene>
    <name evidence="3" type="ORF">B3C1_05200</name>
</gene>
<dbReference type="InterPro" id="IPR014319">
    <property type="entry name" value="Phageshock_PspA"/>
</dbReference>
<evidence type="ECO:0000313" key="3">
    <source>
        <dbReference type="EMBL" id="EKE76278.1"/>
    </source>
</evidence>
<keyword evidence="2" id="KW-0175">Coiled coil</keyword>
<keyword evidence="4" id="KW-1185">Reference proteome</keyword>
<dbReference type="eggNOG" id="COG1842">
    <property type="taxonomic scope" value="Bacteria"/>
</dbReference>
<dbReference type="STRING" id="745411.B3C1_05200"/>
<name>K2JLS9_9GAMM</name>
<dbReference type="GO" id="GO:0009271">
    <property type="term" value="P:phage shock"/>
    <property type="evidence" value="ECO:0007669"/>
    <property type="project" value="TreeGrafter"/>
</dbReference>
<evidence type="ECO:0000256" key="2">
    <source>
        <dbReference type="SAM" id="Coils"/>
    </source>
</evidence>
<dbReference type="InterPro" id="IPR007157">
    <property type="entry name" value="PspA_VIPP1"/>
</dbReference>
<dbReference type="NCBIfam" id="TIGR02977">
    <property type="entry name" value="phageshock_pspA"/>
    <property type="match status" value="1"/>
</dbReference>
<dbReference type="EMBL" id="AMRI01000005">
    <property type="protein sequence ID" value="EKE76278.1"/>
    <property type="molecule type" value="Genomic_DNA"/>
</dbReference>
<dbReference type="PANTHER" id="PTHR31088">
    <property type="entry name" value="MEMBRANE-ASSOCIATED PROTEIN VIPP1, CHLOROPLASTIC"/>
    <property type="match status" value="1"/>
</dbReference>
<proteinExistence type="inferred from homology"/>
<evidence type="ECO:0000313" key="4">
    <source>
        <dbReference type="Proteomes" id="UP000006755"/>
    </source>
</evidence>
<dbReference type="Pfam" id="PF04012">
    <property type="entry name" value="PspA_IM30"/>
    <property type="match status" value="1"/>
</dbReference>
<dbReference type="AlphaFoldDB" id="K2JLS9"/>
<comment type="similarity">
    <text evidence="1">Belongs to the PspA/Vipp/IM30 family.</text>
</comment>
<dbReference type="OrthoDB" id="9779630at2"/>
<evidence type="ECO:0000256" key="1">
    <source>
        <dbReference type="ARBA" id="ARBA00043985"/>
    </source>
</evidence>
<dbReference type="RefSeq" id="WP_008483389.1">
    <property type="nucleotide sequence ID" value="NZ_AMRI01000005.1"/>
</dbReference>
<organism evidence="3 4">
    <name type="scientific">Gallaecimonas xiamenensis 3-C-1</name>
    <dbReference type="NCBI Taxonomy" id="745411"/>
    <lineage>
        <taxon>Bacteria</taxon>
        <taxon>Pseudomonadati</taxon>
        <taxon>Pseudomonadota</taxon>
        <taxon>Gammaproteobacteria</taxon>
        <taxon>Enterobacterales</taxon>
        <taxon>Gallaecimonadaceae</taxon>
        <taxon>Gallaecimonas</taxon>
    </lineage>
</organism>
<feature type="coiled-coil region" evidence="2">
    <location>
        <begin position="40"/>
        <end position="135"/>
    </location>
</feature>
<feature type="coiled-coil region" evidence="2">
    <location>
        <begin position="161"/>
        <end position="188"/>
    </location>
</feature>
<dbReference type="PANTHER" id="PTHR31088:SF6">
    <property type="entry name" value="PHAGE SHOCK PROTEIN A"/>
    <property type="match status" value="1"/>
</dbReference>
<accession>K2JLS9</accession>
<reference evidence="3 4" key="1">
    <citation type="journal article" date="2012" name="J. Bacteriol.">
        <title>Genome Sequence of Gallaecimonas xiamenensis Type Strain 3-C-1.</title>
        <authorList>
            <person name="Lai Q."/>
            <person name="Wang L."/>
            <person name="Wang W."/>
            <person name="Shao Z."/>
        </authorList>
    </citation>
    <scope>NUCLEOTIDE SEQUENCE [LARGE SCALE GENOMIC DNA]</scope>
    <source>
        <strain evidence="3 4">3-C-1</strain>
    </source>
</reference>
<protein>
    <submittedName>
        <fullName evidence="3">Phage shock protein A, PspA</fullName>
    </submittedName>
</protein>
<sequence>MGIFSRFTDIVNANLNALLDKAEDPEKMVRLIIQEMEDTLVEVRSLSAKALAERKDLERRIAKLAEKANDWQAKAELALTKDREDLAKGALIEKSRAEEAMAGLQAELTHVEESIAKLSEEVTQLNEKLTDARSRQKAIVLRKQSAQTRLDVRKRFDGGKVEDTMAKFEQYERRIDDIEAQVESYDIGKGKSLDAEFAALAADEKVNQELDALKAKMAKKK</sequence>